<protein>
    <recommendedName>
        <fullName evidence="4">Cyclin N-terminal domain-containing protein</fullName>
    </recommendedName>
</protein>
<dbReference type="EMBL" id="JAHBMH010000044">
    <property type="protein sequence ID" value="KAK1936015.1"/>
    <property type="molecule type" value="Genomic_DNA"/>
</dbReference>
<dbReference type="SUPFAM" id="SSF47954">
    <property type="entry name" value="Cyclin-like"/>
    <property type="match status" value="2"/>
</dbReference>
<dbReference type="CDD" id="cd00043">
    <property type="entry name" value="CYCLIN_SF"/>
    <property type="match status" value="1"/>
</dbReference>
<dbReference type="GO" id="GO:0016538">
    <property type="term" value="F:cyclin-dependent protein serine/threonine kinase regulator activity"/>
    <property type="evidence" value="ECO:0007669"/>
    <property type="project" value="InterPro"/>
</dbReference>
<accession>A0AAD9GCW7</accession>
<dbReference type="InterPro" id="IPR036915">
    <property type="entry name" value="Cyclin-like_sf"/>
</dbReference>
<evidence type="ECO:0000313" key="3">
    <source>
        <dbReference type="Proteomes" id="UP001195914"/>
    </source>
</evidence>
<dbReference type="PANTHER" id="PTHR10026">
    <property type="entry name" value="CYCLIN"/>
    <property type="match status" value="1"/>
</dbReference>
<feature type="region of interest" description="Disordered" evidence="1">
    <location>
        <begin position="1"/>
        <end position="33"/>
    </location>
</feature>
<proteinExistence type="predicted"/>
<dbReference type="Proteomes" id="UP001195914">
    <property type="component" value="Unassembled WGS sequence"/>
</dbReference>
<gene>
    <name evidence="2" type="ORF">X943_000946</name>
</gene>
<reference evidence="2" key="2">
    <citation type="submission" date="2021-05" db="EMBL/GenBank/DDBJ databases">
        <authorList>
            <person name="Pain A."/>
        </authorList>
    </citation>
    <scope>NUCLEOTIDE SEQUENCE</scope>
    <source>
        <strain evidence="2">1802A</strain>
    </source>
</reference>
<name>A0AAD9GCW7_BABDI</name>
<dbReference type="AlphaFoldDB" id="A0AAD9GCW7"/>
<comment type="caution">
    <text evidence="2">The sequence shown here is derived from an EMBL/GenBank/DDBJ whole genome shotgun (WGS) entry which is preliminary data.</text>
</comment>
<organism evidence="2 3">
    <name type="scientific">Babesia divergens</name>
    <dbReference type="NCBI Taxonomy" id="32595"/>
    <lineage>
        <taxon>Eukaryota</taxon>
        <taxon>Sar</taxon>
        <taxon>Alveolata</taxon>
        <taxon>Apicomplexa</taxon>
        <taxon>Aconoidasida</taxon>
        <taxon>Piroplasmida</taxon>
        <taxon>Babesiidae</taxon>
        <taxon>Babesia</taxon>
    </lineage>
</organism>
<keyword evidence="3" id="KW-1185">Reference proteome</keyword>
<dbReference type="GO" id="GO:0006357">
    <property type="term" value="P:regulation of transcription by RNA polymerase II"/>
    <property type="evidence" value="ECO:0007669"/>
    <property type="project" value="InterPro"/>
</dbReference>
<reference evidence="2" key="1">
    <citation type="journal article" date="2014" name="Nucleic Acids Res.">
        <title>The evolutionary dynamics of variant antigen genes in Babesia reveal a history of genomic innovation underlying host-parasite interaction.</title>
        <authorList>
            <person name="Jackson A.P."/>
            <person name="Otto T.D."/>
            <person name="Darby A."/>
            <person name="Ramaprasad A."/>
            <person name="Xia D."/>
            <person name="Echaide I.E."/>
            <person name="Farber M."/>
            <person name="Gahlot S."/>
            <person name="Gamble J."/>
            <person name="Gupta D."/>
            <person name="Gupta Y."/>
            <person name="Jackson L."/>
            <person name="Malandrin L."/>
            <person name="Malas T.B."/>
            <person name="Moussa E."/>
            <person name="Nair M."/>
            <person name="Reid A.J."/>
            <person name="Sanders M."/>
            <person name="Sharma J."/>
            <person name="Tracey A."/>
            <person name="Quail M.A."/>
            <person name="Weir W."/>
            <person name="Wastling J.M."/>
            <person name="Hall N."/>
            <person name="Willadsen P."/>
            <person name="Lingelbach K."/>
            <person name="Shiels B."/>
            <person name="Tait A."/>
            <person name="Berriman M."/>
            <person name="Allred D.R."/>
            <person name="Pain A."/>
        </authorList>
    </citation>
    <scope>NUCLEOTIDE SEQUENCE</scope>
    <source>
        <strain evidence="2">1802A</strain>
    </source>
</reference>
<dbReference type="InterPro" id="IPR043198">
    <property type="entry name" value="Cyclin/Ssn8"/>
</dbReference>
<dbReference type="Gene3D" id="1.10.472.10">
    <property type="entry name" value="Cyclin-like"/>
    <property type="match status" value="1"/>
</dbReference>
<evidence type="ECO:0008006" key="4">
    <source>
        <dbReference type="Google" id="ProtNLM"/>
    </source>
</evidence>
<evidence type="ECO:0000313" key="2">
    <source>
        <dbReference type="EMBL" id="KAK1936015.1"/>
    </source>
</evidence>
<evidence type="ECO:0000256" key="1">
    <source>
        <dbReference type="SAM" id="MobiDB-lite"/>
    </source>
</evidence>
<sequence>MVRRKPARSNNSDAEPQATAKRHKTDKEIQSQDSDLPSVVIDIDIASSPEFATSAVRSSVLQNLRSRFQLASHLLQPSSAIEDKYHEQCAYRVSDTIVTLCSVLNLSHAVALTALVYLQMYKNSSKSWLRSTLQPPPEKDKISGREIKRHEQFVMAAACVLLAWKYREDDTRVSKSTRKIFEFLSALYKVYVTQSEKYLGTPSVSGWMLQDEGTEINKLKSQLIEQESHLLQALDYHVGPVPLPHKLVPAYVRKFLIAMAGDISDLQDTALMLDNLVGMLVLDCYKTQICLDYTPGEILVSCIFKAACILDVAEIHPRVFTPSPQSQSYVSHVKDMECRLRDFLTAVGGPVSNVDRISDCLYDIRRYSQLFEE</sequence>